<organism evidence="2 3">
    <name type="scientific">Prosthecobacter dejongeii</name>
    <dbReference type="NCBI Taxonomy" id="48465"/>
    <lineage>
        <taxon>Bacteria</taxon>
        <taxon>Pseudomonadati</taxon>
        <taxon>Verrucomicrobiota</taxon>
        <taxon>Verrucomicrobiia</taxon>
        <taxon>Verrucomicrobiales</taxon>
        <taxon>Verrucomicrobiaceae</taxon>
        <taxon>Prosthecobacter</taxon>
    </lineage>
</organism>
<accession>A0A7W7YK89</accession>
<sequence length="465" mass="49259">MSAPKQQWLLKVIAGPHQGAEIGLYEGKTLVGSDDECDVVLHDVLVAPQHVEFELSSTSGITVAPLGGRVFIHGKRVREARQAWPAFTFLSLGGSHLVLGPTGQAWPLLSAADIPELEKEVEAPEVVPEDSPGNKAVTAEAAAPSGVTPLAPVGAASQPALTSASRLGPILGILAGVLLLLGWAVVYNDFFSTQKKSAEPQKEVADAEASLPITRVKAVVKELGLVESIQVDESAGRLTVSGYVDTESRQRELQAALRATVPGLRTKIYSLEKIASTARSLLEAQRLPLTVSSLSEGALRISGKLNSAEPWIRMKQTLLSEVPGIHEIQDDVEIEPQRSTVAQALPISFELPQKLGEPVAPVATPSAVVSQPNPPVTVDPKTETFLSPDSIDTPEATVASIRGETAELGYIRLSTGGVYFAGSRLPYGGTVDQISAGTVTIIEKGQRRTLRQGDKVMKENTTIAP</sequence>
<dbReference type="AlphaFoldDB" id="A0A7W7YK89"/>
<proteinExistence type="predicted"/>
<evidence type="ECO:0000313" key="3">
    <source>
        <dbReference type="Proteomes" id="UP000534294"/>
    </source>
</evidence>
<feature type="domain" description="YscD cytoplasmic" evidence="1">
    <location>
        <begin position="11"/>
        <end position="101"/>
    </location>
</feature>
<dbReference type="EMBL" id="JACHIF010000003">
    <property type="protein sequence ID" value="MBB5037721.1"/>
    <property type="molecule type" value="Genomic_DNA"/>
</dbReference>
<name>A0A7W7YK89_9BACT</name>
<reference evidence="2 3" key="1">
    <citation type="submission" date="2020-08" db="EMBL/GenBank/DDBJ databases">
        <title>Genomic Encyclopedia of Type Strains, Phase IV (KMG-IV): sequencing the most valuable type-strain genomes for metagenomic binning, comparative biology and taxonomic classification.</title>
        <authorList>
            <person name="Goeker M."/>
        </authorList>
    </citation>
    <scope>NUCLEOTIDE SEQUENCE [LARGE SCALE GENOMIC DNA]</scope>
    <source>
        <strain evidence="2 3">DSM 12251</strain>
    </source>
</reference>
<dbReference type="SUPFAM" id="SSF49879">
    <property type="entry name" value="SMAD/FHA domain"/>
    <property type="match status" value="1"/>
</dbReference>
<dbReference type="Pfam" id="PF16697">
    <property type="entry name" value="Yop-YscD_cpl"/>
    <property type="match status" value="1"/>
</dbReference>
<evidence type="ECO:0000259" key="1">
    <source>
        <dbReference type="Pfam" id="PF16697"/>
    </source>
</evidence>
<dbReference type="Proteomes" id="UP000534294">
    <property type="component" value="Unassembled WGS sequence"/>
</dbReference>
<dbReference type="Gene3D" id="2.60.200.20">
    <property type="match status" value="1"/>
</dbReference>
<keyword evidence="3" id="KW-1185">Reference proteome</keyword>
<comment type="caution">
    <text evidence="2">The sequence shown here is derived from an EMBL/GenBank/DDBJ whole genome shotgun (WGS) entry which is preliminary data.</text>
</comment>
<protein>
    <submittedName>
        <fullName evidence="2">Type III secretion system YscD/HrpQ family protein</fullName>
    </submittedName>
</protein>
<dbReference type="InterPro" id="IPR008984">
    <property type="entry name" value="SMAD_FHA_dom_sf"/>
</dbReference>
<gene>
    <name evidence="2" type="ORF">HNQ64_001970</name>
</gene>
<evidence type="ECO:0000313" key="2">
    <source>
        <dbReference type="EMBL" id="MBB5037721.1"/>
    </source>
</evidence>
<dbReference type="InterPro" id="IPR032030">
    <property type="entry name" value="YscD_cytoplasmic_dom"/>
</dbReference>
<dbReference type="RefSeq" id="WP_184207862.1">
    <property type="nucleotide sequence ID" value="NZ_JACHIF010000003.1"/>
</dbReference>